<dbReference type="EMBL" id="JX975216">
    <property type="protein sequence ID" value="AFX92854.1"/>
    <property type="molecule type" value="Genomic_DNA"/>
</dbReference>
<evidence type="ECO:0000313" key="3">
    <source>
        <dbReference type="Proteomes" id="UP000241137"/>
    </source>
</evidence>
<keyword evidence="1" id="KW-0812">Transmembrane</keyword>
<proteinExistence type="predicted"/>
<organism evidence="2 3">
    <name type="scientific">Megavirus courdo11</name>
    <dbReference type="NCBI Taxonomy" id="1128140"/>
    <lineage>
        <taxon>Viruses</taxon>
        <taxon>Varidnaviria</taxon>
        <taxon>Bamfordvirae</taxon>
        <taxon>Nucleocytoviricota</taxon>
        <taxon>Megaviricetes</taxon>
        <taxon>Imitervirales</taxon>
        <taxon>Mimiviridae</taxon>
        <taxon>Megamimivirinae</taxon>
        <taxon>Megavirus</taxon>
        <taxon>Megavirus chilense</taxon>
    </lineage>
</organism>
<evidence type="ECO:0000313" key="2">
    <source>
        <dbReference type="EMBL" id="AFX92854.1"/>
    </source>
</evidence>
<feature type="transmembrane region" description="Helical" evidence="1">
    <location>
        <begin position="83"/>
        <end position="101"/>
    </location>
</feature>
<evidence type="ECO:0000256" key="1">
    <source>
        <dbReference type="SAM" id="Phobius"/>
    </source>
</evidence>
<keyword evidence="1" id="KW-0472">Membrane</keyword>
<sequence length="107" mass="12338">MQLFLCNYFYAIIFLQLFLCNYFYAIIFLQLFLCNYFFPGFFLVLVDLEVLFSCLLIDLPFGLTFDLVFVLADVFASGFPFDLLFVLGLPDALLVYLLTFLTGDLGT</sequence>
<protein>
    <submittedName>
        <fullName evidence="2">Uncharacterized protein</fullName>
    </submittedName>
</protein>
<name>K7YHM8_9VIRU</name>
<feature type="transmembrane region" description="Helical" evidence="1">
    <location>
        <begin position="12"/>
        <end position="38"/>
    </location>
</feature>
<dbReference type="Proteomes" id="UP000241137">
    <property type="component" value="Segment"/>
</dbReference>
<reference evidence="2 3" key="1">
    <citation type="journal article" date="2014" name="Virus Genes">
        <title>Complete genome sequence of Courdo11 virus, a member of the family Mimiviridae.</title>
        <authorList>
            <person name="Yoosuf N."/>
            <person name="Pagnier I."/>
            <person name="Fournous G."/>
            <person name="Robert C."/>
            <person name="La Scola B."/>
            <person name="Raoult D."/>
            <person name="Colson P."/>
        </authorList>
    </citation>
    <scope>NUCLEOTIDE SEQUENCE [LARGE SCALE GENOMIC DNA]</scope>
</reference>
<keyword evidence="1" id="KW-1133">Transmembrane helix</keyword>
<accession>K7YHM8</accession>
<gene>
    <name evidence="2" type="ORF">CE11_00828</name>
</gene>